<comment type="similarity">
    <text evidence="2 11 15">Belongs to the peptidase C19 family.</text>
</comment>
<dbReference type="GO" id="GO:0004843">
    <property type="term" value="F:cysteine-type deubiquitinase activity"/>
    <property type="evidence" value="ECO:0007669"/>
    <property type="project" value="UniProtKB-UniRule"/>
</dbReference>
<evidence type="ECO:0000256" key="12">
    <source>
        <dbReference type="PIRSR" id="PIRSR016308-1"/>
    </source>
</evidence>
<proteinExistence type="inferred from homology"/>
<feature type="region of interest" description="Disordered" evidence="16">
    <location>
        <begin position="603"/>
        <end position="623"/>
    </location>
</feature>
<evidence type="ECO:0000256" key="4">
    <source>
        <dbReference type="ARBA" id="ARBA00022723"/>
    </source>
</evidence>
<reference evidence="20 21" key="1">
    <citation type="submission" date="2018-04" db="EMBL/GenBank/DDBJ databases">
        <title>The genome of golden apple snail Pomacea canaliculata provides insight into stress tolerance and invasive adaptation.</title>
        <authorList>
            <person name="Liu C."/>
            <person name="Liu B."/>
            <person name="Ren Y."/>
            <person name="Zhang Y."/>
            <person name="Wang H."/>
            <person name="Li S."/>
            <person name="Jiang F."/>
            <person name="Yin L."/>
            <person name="Zhang G."/>
            <person name="Qian W."/>
            <person name="Fan W."/>
        </authorList>
    </citation>
    <scope>NUCLEOTIDE SEQUENCE [LARGE SCALE GENOMIC DNA]</scope>
    <source>
        <strain evidence="20">SZHN2017</strain>
        <tissue evidence="20">Muscle</tissue>
    </source>
</reference>
<comment type="catalytic activity">
    <reaction evidence="1 11 15">
        <text>Thiol-dependent hydrolysis of ester, thioester, amide, peptide and isopeptide bonds formed by the C-terminal Gly of ubiquitin (a 76-residue protein attached to proteins as an intracellular targeting signal).</text>
        <dbReference type="EC" id="3.4.19.12"/>
    </reaction>
</comment>
<evidence type="ECO:0000256" key="11">
    <source>
        <dbReference type="PIRNR" id="PIRNR016308"/>
    </source>
</evidence>
<evidence type="ECO:0000256" key="14">
    <source>
        <dbReference type="PROSITE-ProRule" id="PRU00502"/>
    </source>
</evidence>
<feature type="binding site" evidence="13">
    <location>
        <position position="203"/>
    </location>
    <ligand>
        <name>Zn(2+)</name>
        <dbReference type="ChEBI" id="CHEBI:29105"/>
    </ligand>
</feature>
<accession>A0A2T7PUE0</accession>
<dbReference type="OrthoDB" id="361536at2759"/>
<dbReference type="Proteomes" id="UP000245119">
    <property type="component" value="Linkage Group LG2"/>
</dbReference>
<dbReference type="EC" id="3.4.19.12" evidence="11 15"/>
<protein>
    <recommendedName>
        <fullName evidence="11 15">Ubiquitin carboxyl-terminal hydrolase</fullName>
        <ecNumber evidence="11 15">3.4.19.12</ecNumber>
    </recommendedName>
</protein>
<keyword evidence="3 11" id="KW-0645">Protease</keyword>
<name>A0A2T7PUE0_POMCA</name>
<feature type="binding site" evidence="13">
    <location>
        <position position="223"/>
    </location>
    <ligand>
        <name>Zn(2+)</name>
        <dbReference type="ChEBI" id="CHEBI:29105"/>
    </ligand>
</feature>
<dbReference type="InterPro" id="IPR009060">
    <property type="entry name" value="UBA-like_sf"/>
</dbReference>
<feature type="domain" description="UBP-type" evidence="19">
    <location>
        <begin position="179"/>
        <end position="287"/>
    </location>
</feature>
<evidence type="ECO:0000256" key="1">
    <source>
        <dbReference type="ARBA" id="ARBA00000707"/>
    </source>
</evidence>
<dbReference type="AlphaFoldDB" id="A0A2T7PUE0"/>
<feature type="binding site" evidence="13">
    <location>
        <position position="236"/>
    </location>
    <ligand>
        <name>Zn(2+)</name>
        <dbReference type="ChEBI" id="CHEBI:29105"/>
    </ligand>
</feature>
<keyword evidence="7 11" id="KW-0833">Ubl conjugation pathway</keyword>
<dbReference type="PROSITE" id="PS00972">
    <property type="entry name" value="USP_1"/>
    <property type="match status" value="1"/>
</dbReference>
<dbReference type="InterPro" id="IPR038765">
    <property type="entry name" value="Papain-like_cys_pep_sf"/>
</dbReference>
<evidence type="ECO:0000256" key="16">
    <source>
        <dbReference type="SAM" id="MobiDB-lite"/>
    </source>
</evidence>
<dbReference type="PROSITE" id="PS50235">
    <property type="entry name" value="USP_3"/>
    <property type="match status" value="1"/>
</dbReference>
<dbReference type="STRING" id="400727.A0A2T7PUE0"/>
<dbReference type="SUPFAM" id="SSF46934">
    <property type="entry name" value="UBA-like"/>
    <property type="match status" value="1"/>
</dbReference>
<evidence type="ECO:0000259" key="17">
    <source>
        <dbReference type="PROSITE" id="PS50030"/>
    </source>
</evidence>
<feature type="active site" description="Nucleophile" evidence="12">
    <location>
        <position position="339"/>
    </location>
</feature>
<dbReference type="PROSITE" id="PS50030">
    <property type="entry name" value="UBA"/>
    <property type="match status" value="2"/>
</dbReference>
<evidence type="ECO:0000256" key="9">
    <source>
        <dbReference type="ARBA" id="ARBA00022807"/>
    </source>
</evidence>
<dbReference type="PROSITE" id="PS00973">
    <property type="entry name" value="USP_2"/>
    <property type="match status" value="1"/>
</dbReference>
<dbReference type="SMART" id="SM00290">
    <property type="entry name" value="ZnF_UBP"/>
    <property type="match status" value="1"/>
</dbReference>
<dbReference type="PIRSF" id="PIRSF016308">
    <property type="entry name" value="UBP"/>
    <property type="match status" value="1"/>
</dbReference>
<feature type="binding site" evidence="13">
    <location>
        <position position="206"/>
    </location>
    <ligand>
        <name>Zn(2+)</name>
        <dbReference type="ChEBI" id="CHEBI:29105"/>
    </ligand>
</feature>
<dbReference type="OMA" id="FVPCEHT"/>
<dbReference type="InterPro" id="IPR015940">
    <property type="entry name" value="UBA"/>
</dbReference>
<keyword evidence="21" id="KW-1185">Reference proteome</keyword>
<evidence type="ECO:0000313" key="21">
    <source>
        <dbReference type="Proteomes" id="UP000245119"/>
    </source>
</evidence>
<dbReference type="InterPro" id="IPR050185">
    <property type="entry name" value="Ub_carboxyl-term_hydrolase"/>
</dbReference>
<keyword evidence="6 14" id="KW-0863">Zinc-finger</keyword>
<dbReference type="Gene3D" id="3.90.70.10">
    <property type="entry name" value="Cysteine proteinases"/>
    <property type="match status" value="2"/>
</dbReference>
<dbReference type="FunFam" id="1.10.8.10:FF:000003">
    <property type="entry name" value="UV excision repair protein RAD23 homolog"/>
    <property type="match status" value="1"/>
</dbReference>
<dbReference type="FunFam" id="3.30.40.10:FF:000026">
    <property type="entry name" value="Ubiquitin carboxyl-terminal hydrolase"/>
    <property type="match status" value="1"/>
</dbReference>
<keyword evidence="8 11" id="KW-0378">Hydrolase</keyword>
<dbReference type="Pfam" id="PF00627">
    <property type="entry name" value="UBA"/>
    <property type="match status" value="2"/>
</dbReference>
<evidence type="ECO:0000313" key="20">
    <source>
        <dbReference type="EMBL" id="PVD36997.1"/>
    </source>
</evidence>
<dbReference type="InterPro" id="IPR013083">
    <property type="entry name" value="Znf_RING/FYVE/PHD"/>
</dbReference>
<dbReference type="Pfam" id="PF02148">
    <property type="entry name" value="zf-UBP"/>
    <property type="match status" value="1"/>
</dbReference>
<dbReference type="InterPro" id="IPR028889">
    <property type="entry name" value="USP"/>
</dbReference>
<keyword evidence="4 11" id="KW-0479">Metal-binding</keyword>
<dbReference type="CDD" id="cd14294">
    <property type="entry name" value="UBA1_UBP5_like"/>
    <property type="match status" value="1"/>
</dbReference>
<evidence type="ECO:0000259" key="18">
    <source>
        <dbReference type="PROSITE" id="PS50235"/>
    </source>
</evidence>
<evidence type="ECO:0000256" key="13">
    <source>
        <dbReference type="PIRSR" id="PIRSR016308-3"/>
    </source>
</evidence>
<dbReference type="InterPro" id="IPR016652">
    <property type="entry name" value="Ubiquitinyl_hydrolase"/>
</dbReference>
<dbReference type="GO" id="GO:0016579">
    <property type="term" value="P:protein deubiquitination"/>
    <property type="evidence" value="ECO:0007669"/>
    <property type="project" value="InterPro"/>
</dbReference>
<evidence type="ECO:0000259" key="19">
    <source>
        <dbReference type="PROSITE" id="PS50271"/>
    </source>
</evidence>
<evidence type="ECO:0000256" key="8">
    <source>
        <dbReference type="ARBA" id="ARBA00022801"/>
    </source>
</evidence>
<dbReference type="CDD" id="cd02658">
    <property type="entry name" value="Peptidase_C19B"/>
    <property type="match status" value="1"/>
</dbReference>
<evidence type="ECO:0000256" key="3">
    <source>
        <dbReference type="ARBA" id="ARBA00022670"/>
    </source>
</evidence>
<feature type="active site" description="Proton acceptor" evidence="12">
    <location>
        <position position="781"/>
    </location>
</feature>
<sequence>MNNSRDRLDHIGMDAMEELRKRLPQIRTPLGGEKVYKDECAFSFDNPESETGLYICMKTFLGLGKRFIEPYFAKTGNGVFLHLRRWRKEVPQDPVTSESKPTKLAIGVEGGFRVDEKKFIFQEETAVVLLPNSNVFPYPNPELPEVVQLSASMILTAEDACKMEEAAAMAGTWEGEKLQVSKHAENLLQLNNSKRIPPTGWKCEECDLTTNLWLNLTDGSILCGRRFFDGTGGNNHALEHYKKVAYPLAVKLGTITPSGGDVFSYDEDDMVEDPYLSKHLSHFGINIAALEKTDKTMVELEIDLNQRIGEWDVIQEAGSNLTPLYGPGYTGMRNLGNSCYMNSVMQVLFTIPDFRKRYVEKVEEIFLNSPANPTADFTVQMAKLGYGLLSGDYSKPPTESGGDFIPPPTGIRPQMFKNLVGRGHPEFSTKRQQDAQEFLLHLLSLIERNNRGAENPADSLRFQVEERVQCALSGKVKYNHREDFIMSLPIPLDSAVNKDEVAAYEAKKEDLESKGQKIDPKELVRPRIPLHECINAFSSAEIVDDFYSSAVQAKTQAHKTTRLSSFPDYLMVQLKKFTIGDDWVPKKLDVAVDVPDILDLTGIRGKGKQPSEEELPSDKPEETGIKIDESLVLQLVEMGFPLEGCRKAVYYTNNAGIEPALNWVMEHLEDSDFGMPLSLPGTQKGKCLEFIPSEEALAMISSMGFTRDQAIKALKATDNNVERAADWIFSHVDELTIPDAVPMETREDGATNVQSKFRDGSERYQLVAFISHMGTSTSVGHYVCHILRDKRWVIYNDEKVAQSENPPRELGYLYLYQRI</sequence>
<dbReference type="PROSITE" id="PS50271">
    <property type="entry name" value="ZF_UBP"/>
    <property type="match status" value="1"/>
</dbReference>
<dbReference type="PANTHER" id="PTHR21646:SF10">
    <property type="entry name" value="UBIQUITIN CARBOXYL-TERMINAL HYDROLASE 14"/>
    <property type="match status" value="1"/>
</dbReference>
<evidence type="ECO:0000256" key="15">
    <source>
        <dbReference type="RuleBase" id="RU366025"/>
    </source>
</evidence>
<dbReference type="InterPro" id="IPR001394">
    <property type="entry name" value="Peptidase_C19_UCH"/>
</dbReference>
<dbReference type="FunFam" id="1.10.8.10:FF:000016">
    <property type="entry name" value="Ubiquitin carboxyl-terminal hydrolase"/>
    <property type="match status" value="1"/>
</dbReference>
<dbReference type="EMBL" id="PZQS01000002">
    <property type="protein sequence ID" value="PVD36997.1"/>
    <property type="molecule type" value="Genomic_DNA"/>
</dbReference>
<keyword evidence="10 11" id="KW-0862">Zinc</keyword>
<feature type="domain" description="UBA" evidence="17">
    <location>
        <begin position="626"/>
        <end position="667"/>
    </location>
</feature>
<dbReference type="InterPro" id="IPR001607">
    <property type="entry name" value="Znf_UBP"/>
</dbReference>
<evidence type="ECO:0000256" key="2">
    <source>
        <dbReference type="ARBA" id="ARBA00009085"/>
    </source>
</evidence>
<dbReference type="GO" id="GO:0008270">
    <property type="term" value="F:zinc ion binding"/>
    <property type="evidence" value="ECO:0007669"/>
    <property type="project" value="UniProtKB-UniRule"/>
</dbReference>
<feature type="domain" description="USP" evidence="18">
    <location>
        <begin position="330"/>
        <end position="819"/>
    </location>
</feature>
<dbReference type="SUPFAM" id="SSF54001">
    <property type="entry name" value="Cysteine proteinases"/>
    <property type="match status" value="1"/>
</dbReference>
<dbReference type="CDD" id="cd14386">
    <property type="entry name" value="UBA2_UBP5"/>
    <property type="match status" value="1"/>
</dbReference>
<dbReference type="InterPro" id="IPR018200">
    <property type="entry name" value="USP_CS"/>
</dbReference>
<dbReference type="InterPro" id="IPR041432">
    <property type="entry name" value="UBP13_Znf-UBP_var"/>
</dbReference>
<dbReference type="SUPFAM" id="SSF57850">
    <property type="entry name" value="RING/U-box"/>
    <property type="match status" value="1"/>
</dbReference>
<evidence type="ECO:0000256" key="7">
    <source>
        <dbReference type="ARBA" id="ARBA00022786"/>
    </source>
</evidence>
<evidence type="ECO:0000256" key="6">
    <source>
        <dbReference type="ARBA" id="ARBA00022771"/>
    </source>
</evidence>
<gene>
    <name evidence="20" type="ORF">C0Q70_03990</name>
</gene>
<dbReference type="SMART" id="SM00165">
    <property type="entry name" value="UBA"/>
    <property type="match status" value="2"/>
</dbReference>
<dbReference type="Pfam" id="PF17807">
    <property type="entry name" value="zf-UBP_var"/>
    <property type="match status" value="1"/>
</dbReference>
<keyword evidence="5" id="KW-0677">Repeat</keyword>
<dbReference type="PANTHER" id="PTHR21646">
    <property type="entry name" value="UBIQUITIN CARBOXYL-TERMINAL HYDROLASE"/>
    <property type="match status" value="1"/>
</dbReference>
<dbReference type="Pfam" id="PF00443">
    <property type="entry name" value="UCH"/>
    <property type="match status" value="1"/>
</dbReference>
<dbReference type="GO" id="GO:0006508">
    <property type="term" value="P:proteolysis"/>
    <property type="evidence" value="ECO:0007669"/>
    <property type="project" value="UniProtKB-KW"/>
</dbReference>
<dbReference type="Gene3D" id="3.30.40.10">
    <property type="entry name" value="Zinc/RING finger domain, C3HC4 (zinc finger)"/>
    <property type="match status" value="2"/>
</dbReference>
<organism evidence="20 21">
    <name type="scientific">Pomacea canaliculata</name>
    <name type="common">Golden apple snail</name>
    <dbReference type="NCBI Taxonomy" id="400727"/>
    <lineage>
        <taxon>Eukaryota</taxon>
        <taxon>Metazoa</taxon>
        <taxon>Spiralia</taxon>
        <taxon>Lophotrochozoa</taxon>
        <taxon>Mollusca</taxon>
        <taxon>Gastropoda</taxon>
        <taxon>Caenogastropoda</taxon>
        <taxon>Architaenioglossa</taxon>
        <taxon>Ampullarioidea</taxon>
        <taxon>Ampullariidae</taxon>
        <taxon>Pomacea</taxon>
    </lineage>
</organism>
<comment type="caution">
    <text evidence="20">The sequence shown here is derived from an EMBL/GenBank/DDBJ whole genome shotgun (WGS) entry which is preliminary data.</text>
</comment>
<feature type="domain" description="UBA" evidence="17">
    <location>
        <begin position="691"/>
        <end position="731"/>
    </location>
</feature>
<dbReference type="Gene3D" id="1.10.8.10">
    <property type="entry name" value="DNA helicase RuvA subunit, C-terminal domain"/>
    <property type="match status" value="2"/>
</dbReference>
<keyword evidence="9 11" id="KW-0788">Thiol protease</keyword>
<evidence type="ECO:0000256" key="5">
    <source>
        <dbReference type="ARBA" id="ARBA00022737"/>
    </source>
</evidence>
<evidence type="ECO:0000256" key="10">
    <source>
        <dbReference type="ARBA" id="ARBA00022833"/>
    </source>
</evidence>